<gene>
    <name evidence="1" type="ORF">BV25DRAFT_1823557</name>
</gene>
<comment type="caution">
    <text evidence="1">The sequence shown here is derived from an EMBL/GenBank/DDBJ whole genome shotgun (WGS) entry which is preliminary data.</text>
</comment>
<evidence type="ECO:0000313" key="2">
    <source>
        <dbReference type="Proteomes" id="UP000814140"/>
    </source>
</evidence>
<evidence type="ECO:0000313" key="1">
    <source>
        <dbReference type="EMBL" id="KAI0064058.1"/>
    </source>
</evidence>
<reference evidence="1" key="1">
    <citation type="submission" date="2021-03" db="EMBL/GenBank/DDBJ databases">
        <authorList>
            <consortium name="DOE Joint Genome Institute"/>
            <person name="Ahrendt S."/>
            <person name="Looney B.P."/>
            <person name="Miyauchi S."/>
            <person name="Morin E."/>
            <person name="Drula E."/>
            <person name="Courty P.E."/>
            <person name="Chicoki N."/>
            <person name="Fauchery L."/>
            <person name="Kohler A."/>
            <person name="Kuo A."/>
            <person name="Labutti K."/>
            <person name="Pangilinan J."/>
            <person name="Lipzen A."/>
            <person name="Riley R."/>
            <person name="Andreopoulos W."/>
            <person name="He G."/>
            <person name="Johnson J."/>
            <person name="Barry K.W."/>
            <person name="Grigoriev I.V."/>
            <person name="Nagy L."/>
            <person name="Hibbett D."/>
            <person name="Henrissat B."/>
            <person name="Matheny P.B."/>
            <person name="Labbe J."/>
            <person name="Martin F."/>
        </authorList>
    </citation>
    <scope>NUCLEOTIDE SEQUENCE</scope>
    <source>
        <strain evidence="1">HHB10654</strain>
    </source>
</reference>
<name>A0ACB8T7E5_9AGAM</name>
<proteinExistence type="predicted"/>
<sequence>MSGAEPSTSRRHGGSRTRENISNSSNGPFLVVKKKKSRDGHWHMSDDDTPVPKSDGHTTKKKRHQLPTLSGPGPSASRTTPHAEMSGDRTHKVSSKQRHASRPAPDSHQNLPTPLVRSALKVKKEPRGDHRRHASKDAAPSVASDGEIEPQHSYSGAIAAADFARLKKEVESLKKQVASSTKTIEKQVKTISDLNQHLSVKTKSHREQKSELDKLKTKSKKAQELISNIEASVQCQICLDTLSKPYALSPCGHVLCQGCLQEWFRSAPPGQEEMDVDEPLPLIYRQKSCPCCRTPVPTRPLPLYIVKALVSTLEKAKAPPGVSRPSPLPDTRDPWKDIFPHYDEIGDDDDSDDDFDEHSDLMDDDDEDGLEEYDDTSNDEYEGDWVVPQWEPPADRSEQLLNLEPYLDKLCRRGATFEMIETYEMEYSRAEGISACVDGLCVYLGWNITLAEDDEDGERFILWCLDDMDRRPERWRFGNGSATRLVRSDLVETYPSWDSDEWIGDDDDDDEQEDNEDEEEDDDDDESG</sequence>
<dbReference type="Proteomes" id="UP000814140">
    <property type="component" value="Unassembled WGS sequence"/>
</dbReference>
<protein>
    <submittedName>
        <fullName evidence="1">Uncharacterized protein</fullName>
    </submittedName>
</protein>
<keyword evidence="2" id="KW-1185">Reference proteome</keyword>
<organism evidence="1 2">
    <name type="scientific">Artomyces pyxidatus</name>
    <dbReference type="NCBI Taxonomy" id="48021"/>
    <lineage>
        <taxon>Eukaryota</taxon>
        <taxon>Fungi</taxon>
        <taxon>Dikarya</taxon>
        <taxon>Basidiomycota</taxon>
        <taxon>Agaricomycotina</taxon>
        <taxon>Agaricomycetes</taxon>
        <taxon>Russulales</taxon>
        <taxon>Auriscalpiaceae</taxon>
        <taxon>Artomyces</taxon>
    </lineage>
</organism>
<dbReference type="EMBL" id="MU277200">
    <property type="protein sequence ID" value="KAI0064058.1"/>
    <property type="molecule type" value="Genomic_DNA"/>
</dbReference>
<accession>A0ACB8T7E5</accession>
<reference evidence="1" key="2">
    <citation type="journal article" date="2022" name="New Phytol.">
        <title>Evolutionary transition to the ectomycorrhizal habit in the genomes of a hyperdiverse lineage of mushroom-forming fungi.</title>
        <authorList>
            <person name="Looney B."/>
            <person name="Miyauchi S."/>
            <person name="Morin E."/>
            <person name="Drula E."/>
            <person name="Courty P.E."/>
            <person name="Kohler A."/>
            <person name="Kuo A."/>
            <person name="LaButti K."/>
            <person name="Pangilinan J."/>
            <person name="Lipzen A."/>
            <person name="Riley R."/>
            <person name="Andreopoulos W."/>
            <person name="He G."/>
            <person name="Johnson J."/>
            <person name="Nolan M."/>
            <person name="Tritt A."/>
            <person name="Barry K.W."/>
            <person name="Grigoriev I.V."/>
            <person name="Nagy L.G."/>
            <person name="Hibbett D."/>
            <person name="Henrissat B."/>
            <person name="Matheny P.B."/>
            <person name="Labbe J."/>
            <person name="Martin F.M."/>
        </authorList>
    </citation>
    <scope>NUCLEOTIDE SEQUENCE</scope>
    <source>
        <strain evidence="1">HHB10654</strain>
    </source>
</reference>